<protein>
    <submittedName>
        <fullName evidence="1">Uncharacterized protein</fullName>
    </submittedName>
</protein>
<evidence type="ECO:0000313" key="1">
    <source>
        <dbReference type="EMBL" id="MBF9236614.1"/>
    </source>
</evidence>
<dbReference type="Proteomes" id="UP000597617">
    <property type="component" value="Unassembled WGS sequence"/>
</dbReference>
<reference evidence="1 2" key="1">
    <citation type="submission" date="2020-11" db="EMBL/GenBank/DDBJ databases">
        <authorList>
            <person name="Kim M.K."/>
        </authorList>
    </citation>
    <scope>NUCLEOTIDE SEQUENCE [LARGE SCALE GENOMIC DNA]</scope>
    <source>
        <strain evidence="1 2">BT683</strain>
    </source>
</reference>
<dbReference type="RefSeq" id="WP_196281006.1">
    <property type="nucleotide sequence ID" value="NZ_JADQDQ010000002.1"/>
</dbReference>
<proteinExistence type="predicted"/>
<comment type="caution">
    <text evidence="1">The sequence shown here is derived from an EMBL/GenBank/DDBJ whole genome shotgun (WGS) entry which is preliminary data.</text>
</comment>
<organism evidence="1 2">
    <name type="scientific">Hymenobacter jeongseonensis</name>
    <dbReference type="NCBI Taxonomy" id="2791027"/>
    <lineage>
        <taxon>Bacteria</taxon>
        <taxon>Pseudomonadati</taxon>
        <taxon>Bacteroidota</taxon>
        <taxon>Cytophagia</taxon>
        <taxon>Cytophagales</taxon>
        <taxon>Hymenobacteraceae</taxon>
        <taxon>Hymenobacter</taxon>
    </lineage>
</organism>
<evidence type="ECO:0000313" key="2">
    <source>
        <dbReference type="Proteomes" id="UP000597617"/>
    </source>
</evidence>
<dbReference type="EMBL" id="JADQDQ010000002">
    <property type="protein sequence ID" value="MBF9236614.1"/>
    <property type="molecule type" value="Genomic_DNA"/>
</dbReference>
<accession>A0ABS0IEZ1</accession>
<gene>
    <name evidence="1" type="ORF">I2I05_04320</name>
</gene>
<keyword evidence="2" id="KW-1185">Reference proteome</keyword>
<sequence length="193" mass="21991">MPQDPDLLIQQVQAQLSEAKEVVCELEMQLQAAMALKLKREQALNNVEAIAIAIKQYPYGKLRLAQQLDWLAQTHHSITIGHFFADDDTYITRTIHVEADSICLTVEDAERNEGSLFQNLMLVMKNAKLLDRNHLMLSTIRRKKSLEGARVSEAFHRSGYIGINSTDGKEQTIWREHRAGEKIRLNLAKSLIN</sequence>
<name>A0ABS0IEZ1_9BACT</name>